<gene>
    <name evidence="2" type="ORF">IPZ78_05560</name>
</gene>
<organism evidence="2 3">
    <name type="scientific">Sphingobacterium bovistauri</name>
    <dbReference type="NCBI Taxonomy" id="2781959"/>
    <lineage>
        <taxon>Bacteria</taxon>
        <taxon>Pseudomonadati</taxon>
        <taxon>Bacteroidota</taxon>
        <taxon>Sphingobacteriia</taxon>
        <taxon>Sphingobacteriales</taxon>
        <taxon>Sphingobacteriaceae</taxon>
        <taxon>Sphingobacterium</taxon>
    </lineage>
</organism>
<accession>A0ABS7Z376</accession>
<evidence type="ECO:0000256" key="1">
    <source>
        <dbReference type="SAM" id="SignalP"/>
    </source>
</evidence>
<dbReference type="RefSeq" id="WP_225552007.1">
    <property type="nucleotide sequence ID" value="NZ_JADEYP010000007.1"/>
</dbReference>
<proteinExistence type="predicted"/>
<sequence>MIKNNIKVCWILLALTVNLSVSNGQENSSQIPNASGDSIINVAFGSIKKKDVIGAISSINVKELIEKSFGTYSLDNLQSFIGGYTGNIWGQSPLILVDGVERRASDVRLNEIETISIIKDASSLALYGSAGSRGVVLIKTKRGEIKPLGVDIRLNTGVFVPKIYPSYLNASEYMTLYNEALRNDGLTEKYSNEEIYNTSIGTNKYKYPDLNLYSDEYLRKLSYKTDLTTEISGGNDRTTYYTNIGMAYNNNIVKYGVANKNNDFSLNIRSNVDMKLTDWLRASTDAVAVMTDQYYARGDFWGMASSFRPNNDWFHPMVPIDMLDPDNEELQILVKNSNNIIDGKYLLGGLSTIQTNQLSQMIASGYIKNKHRTFMFNVGAEADLTAITPGLKLKSQFSMDYTSRYTEGYTVPYATYQPEWVTIDGKDIIKSLQKFGNDGNSTNEFIGTSLYDQTLTSITQLDYQRTFSDKHNVSGKLVGFGYISQFSSDPDTDGGSQYHPYRNTNLGIHAGYNYSHKYYFNFNGNIVHSSKLPEHNRKGFSPTGTIGWRVNEENFIKDNVSFINDLKLTGSYASLKQDLDINGHYLYSGNFGNQDGLGGWFTWRDGASGGYTTMSGRGANHDLSFVTRDEIRAGFESSLFNNSLIISANYFKQNIKGLLSRGSTLFPSYFTGQGDFLPNFNFGEEMRKGFDFSVNLNQKINDFSYNLGFVGMIYNSEVIRREENYEYAYQNRVSRPLDAYFGYITEGFFQSQDEIDNHARQTFGGTLKLGDIKYRDVNEDGLVDGRDQVDLGHNGWAANPFSYGINLTLKYKNLTFFAMGSGIHGAIGFKNNSYYWVRGLNKYSDVVLDRWTEQTATTATYPRLTSTSSANNFQNSTFWMYDNNRFNLTRVQFTYDLREQLFKNSSTIKKMGIYVNGDNLLVISKERKMMETNFGSAPQNRFYNLGLVASF</sequence>
<evidence type="ECO:0000313" key="2">
    <source>
        <dbReference type="EMBL" id="MCA5004621.1"/>
    </source>
</evidence>
<dbReference type="EMBL" id="JADEYP010000007">
    <property type="protein sequence ID" value="MCA5004621.1"/>
    <property type="molecule type" value="Genomic_DNA"/>
</dbReference>
<reference evidence="2" key="1">
    <citation type="submission" date="2020-10" db="EMBL/GenBank/DDBJ databases">
        <authorList>
            <person name="Lu T."/>
            <person name="Wang Q."/>
            <person name="Han X."/>
        </authorList>
    </citation>
    <scope>NUCLEOTIDE SEQUENCE</scope>
    <source>
        <strain evidence="2">WQ 366</strain>
    </source>
</reference>
<feature type="signal peptide" evidence="1">
    <location>
        <begin position="1"/>
        <end position="19"/>
    </location>
</feature>
<comment type="caution">
    <text evidence="2">The sequence shown here is derived from an EMBL/GenBank/DDBJ whole genome shotgun (WGS) entry which is preliminary data.</text>
</comment>
<feature type="chain" id="PRO_5045522445" evidence="1">
    <location>
        <begin position="20"/>
        <end position="951"/>
    </location>
</feature>
<dbReference type="InterPro" id="IPR023996">
    <property type="entry name" value="TonB-dep_OMP_SusC/RagA"/>
</dbReference>
<keyword evidence="1" id="KW-0732">Signal</keyword>
<dbReference type="InterPro" id="IPR023997">
    <property type="entry name" value="TonB-dep_OMP_SusC/RagA_CS"/>
</dbReference>
<name>A0ABS7Z376_9SPHI</name>
<dbReference type="NCBIfam" id="TIGR04056">
    <property type="entry name" value="OMP_RagA_SusC"/>
    <property type="match status" value="1"/>
</dbReference>
<dbReference type="NCBIfam" id="TIGR04057">
    <property type="entry name" value="SusC_RagA_signa"/>
    <property type="match status" value="1"/>
</dbReference>
<dbReference type="SUPFAM" id="SSF56935">
    <property type="entry name" value="Porins"/>
    <property type="match status" value="1"/>
</dbReference>
<keyword evidence="3" id="KW-1185">Reference proteome</keyword>
<evidence type="ECO:0000313" key="3">
    <source>
        <dbReference type="Proteomes" id="UP001165302"/>
    </source>
</evidence>
<dbReference type="Gene3D" id="2.170.130.10">
    <property type="entry name" value="TonB-dependent receptor, plug domain"/>
    <property type="match status" value="1"/>
</dbReference>
<dbReference type="Proteomes" id="UP001165302">
    <property type="component" value="Unassembled WGS sequence"/>
</dbReference>
<protein>
    <submittedName>
        <fullName evidence="2">SusC/RagA family TonB-linked outer membrane protein</fullName>
    </submittedName>
</protein>
<dbReference type="InterPro" id="IPR037066">
    <property type="entry name" value="Plug_dom_sf"/>
</dbReference>